<accession>R7USX8</accession>
<keyword evidence="5" id="KW-0479">Metal-binding</keyword>
<proteinExistence type="inferred from homology"/>
<keyword evidence="11" id="KW-0010">Activator</keyword>
<evidence type="ECO:0000256" key="8">
    <source>
        <dbReference type="ARBA" id="ARBA00022833"/>
    </source>
</evidence>
<evidence type="ECO:0000313" key="17">
    <source>
        <dbReference type="EnsemblMetazoa" id="CapteP166140"/>
    </source>
</evidence>
<dbReference type="Gene3D" id="3.30.160.60">
    <property type="entry name" value="Classic Zinc Finger"/>
    <property type="match status" value="5"/>
</dbReference>
<dbReference type="HOGENOM" id="CLU_967227_0_0_1"/>
<dbReference type="STRING" id="283909.R7USX8"/>
<dbReference type="Proteomes" id="UP000014760">
    <property type="component" value="Unassembled WGS sequence"/>
</dbReference>
<evidence type="ECO:0000256" key="1">
    <source>
        <dbReference type="ARBA" id="ARBA00004123"/>
    </source>
</evidence>
<evidence type="ECO:0000313" key="16">
    <source>
        <dbReference type="EMBL" id="ELU09584.1"/>
    </source>
</evidence>
<comment type="similarity">
    <text evidence="2">Belongs to the GLI C2H2-type zinc-finger protein family.</text>
</comment>
<evidence type="ECO:0000256" key="4">
    <source>
        <dbReference type="ARBA" id="ARBA00022491"/>
    </source>
</evidence>
<gene>
    <name evidence="16" type="ORF">CAPTEDRAFT_166140</name>
</gene>
<dbReference type="AlphaFoldDB" id="R7USX8"/>
<dbReference type="OMA" id="HFNSAKK"/>
<dbReference type="EnsemblMetazoa" id="CapteT166140">
    <property type="protein sequence ID" value="CapteP166140"/>
    <property type="gene ID" value="CapteG166140"/>
</dbReference>
<evidence type="ECO:0000256" key="14">
    <source>
        <dbReference type="PROSITE-ProRule" id="PRU00042"/>
    </source>
</evidence>
<protein>
    <recommendedName>
        <fullName evidence="15">C2H2-type domain-containing protein</fullName>
    </recommendedName>
</protein>
<feature type="domain" description="C2H2-type" evidence="15">
    <location>
        <begin position="169"/>
        <end position="198"/>
    </location>
</feature>
<dbReference type="PROSITE" id="PS00028">
    <property type="entry name" value="ZINC_FINGER_C2H2_1"/>
    <property type="match status" value="4"/>
</dbReference>
<keyword evidence="13" id="KW-0539">Nucleus</keyword>
<dbReference type="FunFam" id="3.30.160.60:FF:000357">
    <property type="entry name" value="GLIS family zinc finger 2"/>
    <property type="match status" value="1"/>
</dbReference>
<dbReference type="GO" id="GO:0005634">
    <property type="term" value="C:nucleus"/>
    <property type="evidence" value="ECO:0007669"/>
    <property type="project" value="UniProtKB-SubCell"/>
</dbReference>
<evidence type="ECO:0000256" key="12">
    <source>
        <dbReference type="ARBA" id="ARBA00023163"/>
    </source>
</evidence>
<feature type="domain" description="C2H2-type" evidence="15">
    <location>
        <begin position="141"/>
        <end position="168"/>
    </location>
</feature>
<keyword evidence="18" id="KW-1185">Reference proteome</keyword>
<evidence type="ECO:0000256" key="9">
    <source>
        <dbReference type="ARBA" id="ARBA00023015"/>
    </source>
</evidence>
<reference evidence="18" key="1">
    <citation type="submission" date="2012-12" db="EMBL/GenBank/DDBJ databases">
        <authorList>
            <person name="Hellsten U."/>
            <person name="Grimwood J."/>
            <person name="Chapman J.A."/>
            <person name="Shapiro H."/>
            <person name="Aerts A."/>
            <person name="Otillar R.P."/>
            <person name="Terry A.Y."/>
            <person name="Boore J.L."/>
            <person name="Simakov O."/>
            <person name="Marletaz F."/>
            <person name="Cho S.-J."/>
            <person name="Edsinger-Gonzales E."/>
            <person name="Havlak P."/>
            <person name="Kuo D.-H."/>
            <person name="Larsson T."/>
            <person name="Lv J."/>
            <person name="Arendt D."/>
            <person name="Savage R."/>
            <person name="Osoegawa K."/>
            <person name="de Jong P."/>
            <person name="Lindberg D.R."/>
            <person name="Seaver E.C."/>
            <person name="Weisblat D.A."/>
            <person name="Putnam N.H."/>
            <person name="Grigoriev I.V."/>
            <person name="Rokhsar D.S."/>
        </authorList>
    </citation>
    <scope>NUCLEOTIDE SEQUENCE</scope>
    <source>
        <strain evidence="18">I ESC-2004</strain>
    </source>
</reference>
<dbReference type="EMBL" id="KB298124">
    <property type="protein sequence ID" value="ELU09584.1"/>
    <property type="molecule type" value="Genomic_DNA"/>
</dbReference>
<dbReference type="FunFam" id="3.30.160.60:FF:000310">
    <property type="entry name" value="GLIS family zinc finger 2"/>
    <property type="match status" value="1"/>
</dbReference>
<keyword evidence="3" id="KW-0217">Developmental protein</keyword>
<dbReference type="SMART" id="SM00355">
    <property type="entry name" value="ZnF_C2H2"/>
    <property type="match status" value="5"/>
</dbReference>
<dbReference type="InterPro" id="IPR043359">
    <property type="entry name" value="GLI-like"/>
</dbReference>
<evidence type="ECO:0000256" key="2">
    <source>
        <dbReference type="ARBA" id="ARBA00010831"/>
    </source>
</evidence>
<evidence type="ECO:0000256" key="10">
    <source>
        <dbReference type="ARBA" id="ARBA00023125"/>
    </source>
</evidence>
<keyword evidence="6" id="KW-0677">Repeat</keyword>
<dbReference type="SUPFAM" id="SSF57667">
    <property type="entry name" value="beta-beta-alpha zinc fingers"/>
    <property type="match status" value="3"/>
</dbReference>
<dbReference type="PROSITE" id="PS50157">
    <property type="entry name" value="ZINC_FINGER_C2H2_2"/>
    <property type="match status" value="3"/>
</dbReference>
<comment type="subcellular location">
    <subcellularLocation>
        <location evidence="1">Nucleus</location>
    </subcellularLocation>
</comment>
<evidence type="ECO:0000256" key="5">
    <source>
        <dbReference type="ARBA" id="ARBA00022723"/>
    </source>
</evidence>
<evidence type="ECO:0000256" key="7">
    <source>
        <dbReference type="ARBA" id="ARBA00022771"/>
    </source>
</evidence>
<dbReference type="PANTHER" id="PTHR45718:SF8">
    <property type="entry name" value="GLIS FAMILY ZINC FINGER 2"/>
    <property type="match status" value="1"/>
</dbReference>
<dbReference type="EMBL" id="AMQN01006327">
    <property type="status" value="NOT_ANNOTATED_CDS"/>
    <property type="molecule type" value="Genomic_DNA"/>
</dbReference>
<name>R7USX8_CAPTE</name>
<keyword evidence="4" id="KW-0678">Repressor</keyword>
<organism evidence="16">
    <name type="scientific">Capitella teleta</name>
    <name type="common">Polychaete worm</name>
    <dbReference type="NCBI Taxonomy" id="283909"/>
    <lineage>
        <taxon>Eukaryota</taxon>
        <taxon>Metazoa</taxon>
        <taxon>Spiralia</taxon>
        <taxon>Lophotrochozoa</taxon>
        <taxon>Annelida</taxon>
        <taxon>Polychaeta</taxon>
        <taxon>Sedentaria</taxon>
        <taxon>Scolecida</taxon>
        <taxon>Capitellidae</taxon>
        <taxon>Capitella</taxon>
    </lineage>
</organism>
<evidence type="ECO:0000256" key="13">
    <source>
        <dbReference type="ARBA" id="ARBA00023242"/>
    </source>
</evidence>
<keyword evidence="8" id="KW-0862">Zinc</keyword>
<dbReference type="Pfam" id="PF23561">
    <property type="entry name" value="zf-C2H2_15"/>
    <property type="match status" value="1"/>
</dbReference>
<dbReference type="InterPro" id="IPR013087">
    <property type="entry name" value="Znf_C2H2_type"/>
</dbReference>
<dbReference type="OrthoDB" id="3214149at2759"/>
<reference evidence="16 18" key="2">
    <citation type="journal article" date="2013" name="Nature">
        <title>Insights into bilaterian evolution from three spiralian genomes.</title>
        <authorList>
            <person name="Simakov O."/>
            <person name="Marletaz F."/>
            <person name="Cho S.J."/>
            <person name="Edsinger-Gonzales E."/>
            <person name="Havlak P."/>
            <person name="Hellsten U."/>
            <person name="Kuo D.H."/>
            <person name="Larsson T."/>
            <person name="Lv J."/>
            <person name="Arendt D."/>
            <person name="Savage R."/>
            <person name="Osoegawa K."/>
            <person name="de Jong P."/>
            <person name="Grimwood J."/>
            <person name="Chapman J.A."/>
            <person name="Shapiro H."/>
            <person name="Aerts A."/>
            <person name="Otillar R.P."/>
            <person name="Terry A.Y."/>
            <person name="Boore J.L."/>
            <person name="Grigoriev I.V."/>
            <person name="Lindberg D.R."/>
            <person name="Seaver E.C."/>
            <person name="Weisblat D.A."/>
            <person name="Putnam N.H."/>
            <person name="Rokhsar D.S."/>
        </authorList>
    </citation>
    <scope>NUCLEOTIDE SEQUENCE</scope>
    <source>
        <strain evidence="16 18">I ESC-2004</strain>
    </source>
</reference>
<dbReference type="GO" id="GO:0008270">
    <property type="term" value="F:zinc ion binding"/>
    <property type="evidence" value="ECO:0007669"/>
    <property type="project" value="UniProtKB-KW"/>
</dbReference>
<reference evidence="17" key="3">
    <citation type="submission" date="2015-06" db="UniProtKB">
        <authorList>
            <consortium name="EnsemblMetazoa"/>
        </authorList>
    </citation>
    <scope>IDENTIFICATION</scope>
</reference>
<dbReference type="GO" id="GO:0000978">
    <property type="term" value="F:RNA polymerase II cis-regulatory region sequence-specific DNA binding"/>
    <property type="evidence" value="ECO:0007669"/>
    <property type="project" value="TreeGrafter"/>
</dbReference>
<dbReference type="InterPro" id="IPR036236">
    <property type="entry name" value="Znf_C2H2_sf"/>
</dbReference>
<evidence type="ECO:0000256" key="6">
    <source>
        <dbReference type="ARBA" id="ARBA00022737"/>
    </source>
</evidence>
<dbReference type="Pfam" id="PF00096">
    <property type="entry name" value="zf-C2H2"/>
    <property type="match status" value="2"/>
</dbReference>
<evidence type="ECO:0000256" key="3">
    <source>
        <dbReference type="ARBA" id="ARBA00022473"/>
    </source>
</evidence>
<dbReference type="FunFam" id="3.30.160.60:FF:000359">
    <property type="entry name" value="GLIS family zinc finger 2"/>
    <property type="match status" value="1"/>
</dbReference>
<keyword evidence="10" id="KW-0238">DNA-binding</keyword>
<sequence length="288" mass="32549">MASPPTDFAPQSYTMMPCYMPDTFAPIQPALPPPLMKADSPVAQNCARIASKGHLMSQVSPRLKVEEGSSSAYLECKWTDCHDKFPALDELVNHINDAHVRAERDAEYKCLWRNCPRKGRGFNARYKMLVHVRTHTNERPHVCCVCGKSFSRQENLKIHNRSHTGEKPYLCPVKGCKKAYSNSSDRFKHVRTHETTKPYFCRFKGCIKRYTDPSSLRKHIKSNRHQVIDDNYSENVCAVNQCEFNSVLIPPNFLSVPVDTVAKVTGQESPLDLTVAPAPSHNGGMLMQ</sequence>
<keyword evidence="7 14" id="KW-0863">Zinc-finger</keyword>
<dbReference type="InterPro" id="IPR056436">
    <property type="entry name" value="Znf-C2H2_ZIC1-5/GLI1-3-like"/>
</dbReference>
<evidence type="ECO:0000259" key="15">
    <source>
        <dbReference type="PROSITE" id="PS50157"/>
    </source>
</evidence>
<dbReference type="PANTHER" id="PTHR45718">
    <property type="entry name" value="TRANSCRIPTIONAL ACTIVATOR CUBITUS INTERRUPTUS"/>
    <property type="match status" value="1"/>
</dbReference>
<dbReference type="FunFam" id="3.30.160.60:FF:000532">
    <property type="entry name" value="GLIS family zinc finger 2"/>
    <property type="match status" value="1"/>
</dbReference>
<evidence type="ECO:0000256" key="11">
    <source>
        <dbReference type="ARBA" id="ARBA00023159"/>
    </source>
</evidence>
<dbReference type="GO" id="GO:0000981">
    <property type="term" value="F:DNA-binding transcription factor activity, RNA polymerase II-specific"/>
    <property type="evidence" value="ECO:0007669"/>
    <property type="project" value="TreeGrafter"/>
</dbReference>
<keyword evidence="12" id="KW-0804">Transcription</keyword>
<keyword evidence="9" id="KW-0805">Transcription regulation</keyword>
<evidence type="ECO:0000313" key="18">
    <source>
        <dbReference type="Proteomes" id="UP000014760"/>
    </source>
</evidence>
<feature type="domain" description="C2H2-type" evidence="15">
    <location>
        <begin position="113"/>
        <end position="140"/>
    </location>
</feature>